<dbReference type="KEGG" id="ade:Adeh_2191"/>
<evidence type="ECO:0000313" key="3">
    <source>
        <dbReference type="EMBL" id="ABC81961.1"/>
    </source>
</evidence>
<dbReference type="OrthoDB" id="9815744at2"/>
<dbReference type="PROSITE" id="PS50043">
    <property type="entry name" value="HTH_LUXR_2"/>
    <property type="match status" value="1"/>
</dbReference>
<dbReference type="AlphaFoldDB" id="Q2IJX8"/>
<dbReference type="HOGENOM" id="CLU_061962_0_0_7"/>
<evidence type="ECO:0000313" key="4">
    <source>
        <dbReference type="Proteomes" id="UP000001935"/>
    </source>
</evidence>
<dbReference type="GO" id="GO:0003677">
    <property type="term" value="F:DNA binding"/>
    <property type="evidence" value="ECO:0007669"/>
    <property type="project" value="UniProtKB-KW"/>
</dbReference>
<feature type="domain" description="HTH luxR-type" evidence="2">
    <location>
        <begin position="286"/>
        <end position="351"/>
    </location>
</feature>
<dbReference type="Proteomes" id="UP000001935">
    <property type="component" value="Chromosome"/>
</dbReference>
<gene>
    <name evidence="3" type="ordered locus">Adeh_2191</name>
</gene>
<evidence type="ECO:0000256" key="1">
    <source>
        <dbReference type="ARBA" id="ARBA00023125"/>
    </source>
</evidence>
<dbReference type="InterPro" id="IPR039420">
    <property type="entry name" value="WalR-like"/>
</dbReference>
<dbReference type="SUPFAM" id="SSF46894">
    <property type="entry name" value="C-terminal effector domain of the bipartite response regulators"/>
    <property type="match status" value="1"/>
</dbReference>
<keyword evidence="1" id="KW-0238">DNA-binding</keyword>
<dbReference type="RefSeq" id="WP_011421243.1">
    <property type="nucleotide sequence ID" value="NC_007760.1"/>
</dbReference>
<dbReference type="EMBL" id="CP000251">
    <property type="protein sequence ID" value="ABC81961.1"/>
    <property type="molecule type" value="Genomic_DNA"/>
</dbReference>
<dbReference type="InterPro" id="IPR000792">
    <property type="entry name" value="Tscrpt_reg_LuxR_C"/>
</dbReference>
<dbReference type="SMART" id="SM00421">
    <property type="entry name" value="HTH_LUXR"/>
    <property type="match status" value="1"/>
</dbReference>
<proteinExistence type="predicted"/>
<name>Q2IJX8_ANADE</name>
<organism evidence="3 4">
    <name type="scientific">Anaeromyxobacter dehalogenans (strain 2CP-C)</name>
    <dbReference type="NCBI Taxonomy" id="290397"/>
    <lineage>
        <taxon>Bacteria</taxon>
        <taxon>Pseudomonadati</taxon>
        <taxon>Myxococcota</taxon>
        <taxon>Myxococcia</taxon>
        <taxon>Myxococcales</taxon>
        <taxon>Cystobacterineae</taxon>
        <taxon>Anaeromyxobacteraceae</taxon>
        <taxon>Anaeromyxobacter</taxon>
    </lineage>
</organism>
<dbReference type="Pfam" id="PF00196">
    <property type="entry name" value="GerE"/>
    <property type="match status" value="1"/>
</dbReference>
<accession>Q2IJX8</accession>
<dbReference type="PANTHER" id="PTHR43214:SF43">
    <property type="entry name" value="TWO-COMPONENT RESPONSE REGULATOR"/>
    <property type="match status" value="1"/>
</dbReference>
<evidence type="ECO:0000259" key="2">
    <source>
        <dbReference type="PROSITE" id="PS50043"/>
    </source>
</evidence>
<dbReference type="eggNOG" id="COG2197">
    <property type="taxonomic scope" value="Bacteria"/>
</dbReference>
<dbReference type="Gene3D" id="1.10.10.10">
    <property type="entry name" value="Winged helix-like DNA-binding domain superfamily/Winged helix DNA-binding domain"/>
    <property type="match status" value="1"/>
</dbReference>
<sequence>MPDRRTVTERVEREVAALCRQGLPWTTLWEAARGRIAGAIPFEAAAFAATDPATLLPTAGVLHELPERYCAAILDNEIREDDYDKLSALVRGRRHVGVLGVSTAGRPERSARFREVLAPIGLGRQARSACVAGGGCWAWLDLYRERGRPEFTAPEARALGRIAGTLAEALRASLLLEGASARAAEDAPGLVLLGPGLERVAADAAAERWLEELGGGGSSPPLVLQAVAAAARRRDEAGDATGPARVRARARSGRWLTVHGFRPAGSPGVELAAVIEPAAPVELAELQVCAFGLTPAERRVLQLTLQGLCTKEIAAALGISPYTARDHLTHVFDKTGARSRAQLFARLVAARPPERAREAGPGAILAGPGAREEA</sequence>
<dbReference type="STRING" id="290397.Adeh_2191"/>
<dbReference type="PRINTS" id="PR00038">
    <property type="entry name" value="HTHLUXR"/>
</dbReference>
<dbReference type="InterPro" id="IPR036388">
    <property type="entry name" value="WH-like_DNA-bd_sf"/>
</dbReference>
<protein>
    <submittedName>
        <fullName evidence="3">Transcriptional regulator, LuxR family</fullName>
    </submittedName>
</protein>
<dbReference type="InterPro" id="IPR016032">
    <property type="entry name" value="Sig_transdc_resp-reg_C-effctor"/>
</dbReference>
<reference evidence="3 4" key="1">
    <citation type="submission" date="2006-01" db="EMBL/GenBank/DDBJ databases">
        <title>Complete sequence of Anaeromyxobacter dehalogenans 2CP-C.</title>
        <authorList>
            <consortium name="US DOE Joint Genome Institute"/>
            <person name="Copeland A."/>
            <person name="Lucas S."/>
            <person name="Lapidus A."/>
            <person name="Barry K."/>
            <person name="Detter J.C."/>
            <person name="Glavina T."/>
            <person name="Hammon N."/>
            <person name="Israni S."/>
            <person name="Pitluck S."/>
            <person name="Brettin T."/>
            <person name="Bruce D."/>
            <person name="Han C."/>
            <person name="Tapia R."/>
            <person name="Gilna P."/>
            <person name="Kiss H."/>
            <person name="Schmutz J."/>
            <person name="Larimer F."/>
            <person name="Land M."/>
            <person name="Kyrpides N."/>
            <person name="Anderson I."/>
            <person name="Sanford R.A."/>
            <person name="Ritalahti K.M."/>
            <person name="Thomas H.S."/>
            <person name="Kirby J.R."/>
            <person name="Zhulin I.B."/>
            <person name="Loeffler F.E."/>
            <person name="Richardson P."/>
        </authorList>
    </citation>
    <scope>NUCLEOTIDE SEQUENCE [LARGE SCALE GENOMIC DNA]</scope>
    <source>
        <strain evidence="3 4">2CP-C</strain>
    </source>
</reference>
<dbReference type="GO" id="GO:0006355">
    <property type="term" value="P:regulation of DNA-templated transcription"/>
    <property type="evidence" value="ECO:0007669"/>
    <property type="project" value="InterPro"/>
</dbReference>
<dbReference type="PANTHER" id="PTHR43214">
    <property type="entry name" value="TWO-COMPONENT RESPONSE REGULATOR"/>
    <property type="match status" value="1"/>
</dbReference>
<dbReference type="CDD" id="cd06170">
    <property type="entry name" value="LuxR_C_like"/>
    <property type="match status" value="1"/>
</dbReference>